<proteinExistence type="predicted"/>
<gene>
    <name evidence="1" type="ORF">SDC9_198884</name>
</gene>
<dbReference type="AlphaFoldDB" id="A0A645IK51"/>
<comment type="caution">
    <text evidence="1">The sequence shown here is derived from an EMBL/GenBank/DDBJ whole genome shotgun (WGS) entry which is preliminary data.</text>
</comment>
<reference evidence="1" key="1">
    <citation type="submission" date="2019-08" db="EMBL/GenBank/DDBJ databases">
        <authorList>
            <person name="Kucharzyk K."/>
            <person name="Murdoch R.W."/>
            <person name="Higgins S."/>
            <person name="Loffler F."/>
        </authorList>
    </citation>
    <scope>NUCLEOTIDE SEQUENCE</scope>
</reference>
<organism evidence="1">
    <name type="scientific">bioreactor metagenome</name>
    <dbReference type="NCBI Taxonomy" id="1076179"/>
    <lineage>
        <taxon>unclassified sequences</taxon>
        <taxon>metagenomes</taxon>
        <taxon>ecological metagenomes</taxon>
    </lineage>
</organism>
<name>A0A645IK51_9ZZZZ</name>
<sequence>MQAAIASEYRRQRSAMIWAIELWLRDVWLTLVTGAFPETAHFPDLQSSTEKVAGRITEKQARENLKNVGQIIKSLETNIQEALILEVFLLKLSL</sequence>
<protein>
    <submittedName>
        <fullName evidence="1">Uncharacterized protein</fullName>
    </submittedName>
</protein>
<accession>A0A645IK51</accession>
<dbReference type="EMBL" id="VSSQ01116151">
    <property type="protein sequence ID" value="MPN51242.1"/>
    <property type="molecule type" value="Genomic_DNA"/>
</dbReference>
<evidence type="ECO:0000313" key="1">
    <source>
        <dbReference type="EMBL" id="MPN51242.1"/>
    </source>
</evidence>